<reference evidence="1 2" key="1">
    <citation type="submission" date="2019-12" db="EMBL/GenBank/DDBJ databases">
        <title>Sporaefaciens musculi gen. nov., sp. nov., a novel bacterium isolated from the caecum of an obese mouse.</title>
        <authorList>
            <person name="Rasmussen T.S."/>
            <person name="Streidl T."/>
            <person name="Hitch T.C.A."/>
            <person name="Wortmann E."/>
            <person name="Deptula P."/>
            <person name="Hansen M."/>
            <person name="Nielsen D.S."/>
            <person name="Clavel T."/>
            <person name="Vogensen F.K."/>
        </authorList>
    </citation>
    <scope>NUCLEOTIDE SEQUENCE [LARGE SCALE GENOMIC DNA]</scope>
    <source>
        <strain evidence="1 2">WCA-9-b2</strain>
    </source>
</reference>
<dbReference type="AlphaFoldDB" id="A0A7X3MKJ7"/>
<dbReference type="Proteomes" id="UP000460412">
    <property type="component" value="Unassembled WGS sequence"/>
</dbReference>
<protein>
    <submittedName>
        <fullName evidence="1">Molecular chaperone Hsp90</fullName>
    </submittedName>
</protein>
<keyword evidence="2" id="KW-1185">Reference proteome</keyword>
<proteinExistence type="predicted"/>
<comment type="caution">
    <text evidence="1">The sequence shown here is derived from an EMBL/GenBank/DDBJ whole genome shotgun (WGS) entry which is preliminary data.</text>
</comment>
<accession>A0A7X3MKJ7</accession>
<gene>
    <name evidence="1" type="ORF">GN277_23090</name>
</gene>
<name>A0A7X3MKJ7_9FIRM</name>
<organism evidence="1 2">
    <name type="scientific">Sporofaciens musculi</name>
    <dbReference type="NCBI Taxonomy" id="2681861"/>
    <lineage>
        <taxon>Bacteria</taxon>
        <taxon>Bacillati</taxon>
        <taxon>Bacillota</taxon>
        <taxon>Clostridia</taxon>
        <taxon>Lachnospirales</taxon>
        <taxon>Lachnospiraceae</taxon>
        <taxon>Sporofaciens</taxon>
    </lineage>
</organism>
<sequence length="118" mass="12394">MNVEVKDFVTEKVNVLIHAATCCAEAKEAGKNWLDAVGTDKEGEAAKNLIAELEADIMPIDGLIAFAGSEAGAQVFGKEKAKNVLAHAEELKTAGAKYCDCPACAACEAILEKKGELL</sequence>
<dbReference type="RefSeq" id="WP_159754328.1">
    <property type="nucleotide sequence ID" value="NZ_CATIFW010000130.1"/>
</dbReference>
<dbReference type="EMBL" id="WUQX01000001">
    <property type="protein sequence ID" value="MXP78136.1"/>
    <property type="molecule type" value="Genomic_DNA"/>
</dbReference>
<evidence type="ECO:0000313" key="2">
    <source>
        <dbReference type="Proteomes" id="UP000460412"/>
    </source>
</evidence>
<evidence type="ECO:0000313" key="1">
    <source>
        <dbReference type="EMBL" id="MXP78136.1"/>
    </source>
</evidence>